<dbReference type="Proteomes" id="UP000287224">
    <property type="component" value="Unassembled WGS sequence"/>
</dbReference>
<dbReference type="EMBL" id="BIFQ01000002">
    <property type="protein sequence ID" value="GCE10118.1"/>
    <property type="molecule type" value="Genomic_DNA"/>
</dbReference>
<dbReference type="InterPro" id="IPR029032">
    <property type="entry name" value="AhpD-like"/>
</dbReference>
<dbReference type="InterPro" id="IPR003779">
    <property type="entry name" value="CMD-like"/>
</dbReference>
<name>A0A401ZT81_9CHLR</name>
<protein>
    <recommendedName>
        <fullName evidence="1">Carboxymuconolactone decarboxylase-like domain-containing protein</fullName>
    </recommendedName>
</protein>
<organism evidence="3 4">
    <name type="scientific">Dictyobacter aurantiacus</name>
    <dbReference type="NCBI Taxonomy" id="1936993"/>
    <lineage>
        <taxon>Bacteria</taxon>
        <taxon>Bacillati</taxon>
        <taxon>Chloroflexota</taxon>
        <taxon>Ktedonobacteria</taxon>
        <taxon>Ktedonobacterales</taxon>
        <taxon>Dictyobacteraceae</taxon>
        <taxon>Dictyobacter</taxon>
    </lineage>
</organism>
<dbReference type="PANTHER" id="PTHR34846:SF11">
    <property type="entry name" value="4-CARBOXYMUCONOLACTONE DECARBOXYLASE FAMILY PROTEIN (AFU_ORTHOLOGUE AFUA_6G11590)"/>
    <property type="match status" value="1"/>
</dbReference>
<proteinExistence type="predicted"/>
<dbReference type="OrthoDB" id="949132at2"/>
<sequence>MSHQPERMGGRLPLLNPTAMSEAQKEVYDRLNKTMIQWADRAQFQSKTDDGRLIGPFNPGLYSPGIGTAFLDLHDAEEKYTSLSERVRQVVILAVGAVWESDYELYAHAAAARQAGLSEDAIRTLTTGGLPDDLSEQEKIAQQYARNLSAEHRVNAALYSAAEQAFGKQGVVDLTYLVGIYHITCALLNAFDIPAPSEQF</sequence>
<comment type="caution">
    <text evidence="3">The sequence shown here is derived from an EMBL/GenBank/DDBJ whole genome shotgun (WGS) entry which is preliminary data.</text>
</comment>
<reference evidence="3" key="2">
    <citation type="journal article" date="2019" name="Int. J. Syst. Evol. Microbiol.">
        <title>Tengunoibacter tsumagoiensis gen. nov., sp. nov., Dictyobacter kobayashii sp. nov., Dictyobacter alpinus sp. nov., and description of Dictyobacteraceae fam. nov. within the order Ktedonobacterales isolated from Tengu-no-mugimeshi, a soil-like granular mass of micro-organisms, and emended descriptions of the genera Ktedonobacter and Dictyobacter.</title>
        <authorList>
            <person name="Wang C."/>
            <person name="Zheng Y."/>
            <person name="Sakai Y."/>
            <person name="Toyoda A."/>
            <person name="Minakuchi Y."/>
            <person name="Abe K."/>
            <person name="Yokota A."/>
            <person name="Yabe S."/>
        </authorList>
    </citation>
    <scope>NUCLEOTIDE SEQUENCE</scope>
    <source>
        <strain evidence="3">S-27</strain>
    </source>
</reference>
<dbReference type="Pfam" id="PF02627">
    <property type="entry name" value="CMD"/>
    <property type="match status" value="1"/>
</dbReference>
<feature type="domain" description="Carboxymuconolactone decarboxylase-like" evidence="1">
    <location>
        <begin position="66"/>
        <end position="138"/>
    </location>
</feature>
<evidence type="ECO:0000313" key="4">
    <source>
        <dbReference type="Proteomes" id="UP000287224"/>
    </source>
</evidence>
<dbReference type="SUPFAM" id="SSF69118">
    <property type="entry name" value="AhpD-like"/>
    <property type="match status" value="1"/>
</dbReference>
<keyword evidence="4" id="KW-1185">Reference proteome</keyword>
<gene>
    <name evidence="2" type="ORF">KDAU_50810</name>
    <name evidence="3" type="ORF">KDAU_74470</name>
</gene>
<evidence type="ECO:0000313" key="3">
    <source>
        <dbReference type="EMBL" id="GCE10118.1"/>
    </source>
</evidence>
<dbReference type="Gene3D" id="1.20.1290.10">
    <property type="entry name" value="AhpD-like"/>
    <property type="match status" value="1"/>
</dbReference>
<dbReference type="AlphaFoldDB" id="A0A401ZT81"/>
<evidence type="ECO:0000259" key="1">
    <source>
        <dbReference type="Pfam" id="PF02627"/>
    </source>
</evidence>
<dbReference type="PANTHER" id="PTHR34846">
    <property type="entry name" value="4-CARBOXYMUCONOLACTONE DECARBOXYLASE FAMILY PROTEIN (AFU_ORTHOLOGUE AFUA_6G11590)"/>
    <property type="match status" value="1"/>
</dbReference>
<dbReference type="EMBL" id="BIFQ01000001">
    <property type="protein sequence ID" value="GCE07752.1"/>
    <property type="molecule type" value="Genomic_DNA"/>
</dbReference>
<evidence type="ECO:0000313" key="2">
    <source>
        <dbReference type="EMBL" id="GCE07752.1"/>
    </source>
</evidence>
<accession>A0A401ZT81</accession>
<reference evidence="4" key="1">
    <citation type="submission" date="2018-12" db="EMBL/GenBank/DDBJ databases">
        <title>Tengunoibacter tsumagoiensis gen. nov., sp. nov., Dictyobacter kobayashii sp. nov., D. alpinus sp. nov., and D. joshuensis sp. nov. and description of Dictyobacteraceae fam. nov. within the order Ktedonobacterales isolated from Tengu-no-mugimeshi.</title>
        <authorList>
            <person name="Wang C.M."/>
            <person name="Zheng Y."/>
            <person name="Sakai Y."/>
            <person name="Toyoda A."/>
            <person name="Minakuchi Y."/>
            <person name="Abe K."/>
            <person name="Yokota A."/>
            <person name="Yabe S."/>
        </authorList>
    </citation>
    <scope>NUCLEOTIDE SEQUENCE [LARGE SCALE GENOMIC DNA]</scope>
    <source>
        <strain evidence="4">S-27</strain>
    </source>
</reference>
<dbReference type="RefSeq" id="WP_126599272.1">
    <property type="nucleotide sequence ID" value="NZ_BIFQ01000001.1"/>
</dbReference>
<dbReference type="GO" id="GO:0051920">
    <property type="term" value="F:peroxiredoxin activity"/>
    <property type="evidence" value="ECO:0007669"/>
    <property type="project" value="InterPro"/>
</dbReference>